<proteinExistence type="predicted"/>
<gene>
    <name evidence="1" type="ORF">CROQUDRAFT_97799</name>
</gene>
<dbReference type="AlphaFoldDB" id="A0A9P6NAT8"/>
<dbReference type="EMBL" id="MU167356">
    <property type="protein sequence ID" value="KAG0142197.1"/>
    <property type="molecule type" value="Genomic_DNA"/>
</dbReference>
<comment type="caution">
    <text evidence="1">The sequence shown here is derived from an EMBL/GenBank/DDBJ whole genome shotgun (WGS) entry which is preliminary data.</text>
</comment>
<sequence length="52" mass="5805">MSKGLAQSLACGKITCRRDYRLRLPNIGYIVGSTFERPVIAFVDDISFNHSS</sequence>
<name>A0A9P6NAT8_9BASI</name>
<protein>
    <submittedName>
        <fullName evidence="1">Uncharacterized protein</fullName>
    </submittedName>
</protein>
<dbReference type="Proteomes" id="UP000886653">
    <property type="component" value="Unassembled WGS sequence"/>
</dbReference>
<evidence type="ECO:0000313" key="2">
    <source>
        <dbReference type="Proteomes" id="UP000886653"/>
    </source>
</evidence>
<evidence type="ECO:0000313" key="1">
    <source>
        <dbReference type="EMBL" id="KAG0142197.1"/>
    </source>
</evidence>
<keyword evidence="2" id="KW-1185">Reference proteome</keyword>
<reference evidence="1" key="1">
    <citation type="submission" date="2013-11" db="EMBL/GenBank/DDBJ databases">
        <title>Genome sequence of the fusiform rust pathogen reveals effectors for host alternation and coevolution with pine.</title>
        <authorList>
            <consortium name="DOE Joint Genome Institute"/>
            <person name="Smith K."/>
            <person name="Pendleton A."/>
            <person name="Kubisiak T."/>
            <person name="Anderson C."/>
            <person name="Salamov A."/>
            <person name="Aerts A."/>
            <person name="Riley R."/>
            <person name="Clum A."/>
            <person name="Lindquist E."/>
            <person name="Ence D."/>
            <person name="Campbell M."/>
            <person name="Kronenberg Z."/>
            <person name="Feau N."/>
            <person name="Dhillon B."/>
            <person name="Hamelin R."/>
            <person name="Burleigh J."/>
            <person name="Smith J."/>
            <person name="Yandell M."/>
            <person name="Nelson C."/>
            <person name="Grigoriev I."/>
            <person name="Davis J."/>
        </authorList>
    </citation>
    <scope>NUCLEOTIDE SEQUENCE</scope>
    <source>
        <strain evidence="1">G11</strain>
    </source>
</reference>
<accession>A0A9P6NAT8</accession>
<organism evidence="1 2">
    <name type="scientific">Cronartium quercuum f. sp. fusiforme G11</name>
    <dbReference type="NCBI Taxonomy" id="708437"/>
    <lineage>
        <taxon>Eukaryota</taxon>
        <taxon>Fungi</taxon>
        <taxon>Dikarya</taxon>
        <taxon>Basidiomycota</taxon>
        <taxon>Pucciniomycotina</taxon>
        <taxon>Pucciniomycetes</taxon>
        <taxon>Pucciniales</taxon>
        <taxon>Coleosporiaceae</taxon>
        <taxon>Cronartium</taxon>
    </lineage>
</organism>